<protein>
    <submittedName>
        <fullName evidence="1">Uncharacterized protein</fullName>
    </submittedName>
</protein>
<name>A0A8H7VN65_9FUNG</name>
<reference evidence="1 2" key="1">
    <citation type="submission" date="2020-12" db="EMBL/GenBank/DDBJ databases">
        <title>Metabolic potential, ecology and presence of endohyphal bacteria is reflected in genomic diversity of Mucoromycotina.</title>
        <authorList>
            <person name="Muszewska A."/>
            <person name="Okrasinska A."/>
            <person name="Steczkiewicz K."/>
            <person name="Drgas O."/>
            <person name="Orlowska M."/>
            <person name="Perlinska-Lenart U."/>
            <person name="Aleksandrzak-Piekarczyk T."/>
            <person name="Szatraj K."/>
            <person name="Zielenkiewicz U."/>
            <person name="Pilsyk S."/>
            <person name="Malc E."/>
            <person name="Mieczkowski P."/>
            <person name="Kruszewska J.S."/>
            <person name="Biernat P."/>
            <person name="Pawlowska J."/>
        </authorList>
    </citation>
    <scope>NUCLEOTIDE SEQUENCE [LARGE SCALE GENOMIC DNA]</scope>
    <source>
        <strain evidence="1 2">CBS 142.35</strain>
    </source>
</reference>
<keyword evidence="2" id="KW-1185">Reference proteome</keyword>
<gene>
    <name evidence="1" type="ORF">INT45_011810</name>
</gene>
<dbReference type="EMBL" id="JAEPRB010000032">
    <property type="protein sequence ID" value="KAG2225127.1"/>
    <property type="molecule type" value="Genomic_DNA"/>
</dbReference>
<proteinExistence type="predicted"/>
<organism evidence="1 2">
    <name type="scientific">Circinella minor</name>
    <dbReference type="NCBI Taxonomy" id="1195481"/>
    <lineage>
        <taxon>Eukaryota</taxon>
        <taxon>Fungi</taxon>
        <taxon>Fungi incertae sedis</taxon>
        <taxon>Mucoromycota</taxon>
        <taxon>Mucoromycotina</taxon>
        <taxon>Mucoromycetes</taxon>
        <taxon>Mucorales</taxon>
        <taxon>Lichtheimiaceae</taxon>
        <taxon>Circinella</taxon>
    </lineage>
</organism>
<evidence type="ECO:0000313" key="1">
    <source>
        <dbReference type="EMBL" id="KAG2225127.1"/>
    </source>
</evidence>
<accession>A0A8H7VN65</accession>
<sequence length="158" mass="17928">MDLNICLYCEKRLSEDNVNFCSLACEAHEASKSYALVYPTTSNNCYPQQAVYQHQQSYNAPNKRSRYYIDSSITPAPVISYHRRRSLYYPKDHPRRSSFSSSSSLSSLTSTTDSSSASSILFASHHHYHSRPTTDNTSMLSYESSSSADMDDHVHTFL</sequence>
<comment type="caution">
    <text evidence="1">The sequence shown here is derived from an EMBL/GenBank/DDBJ whole genome shotgun (WGS) entry which is preliminary data.</text>
</comment>
<dbReference type="OrthoDB" id="2272123at2759"/>
<dbReference type="AlphaFoldDB" id="A0A8H7VN65"/>
<dbReference type="Proteomes" id="UP000646827">
    <property type="component" value="Unassembled WGS sequence"/>
</dbReference>
<evidence type="ECO:0000313" key="2">
    <source>
        <dbReference type="Proteomes" id="UP000646827"/>
    </source>
</evidence>